<dbReference type="GO" id="GO:0006338">
    <property type="term" value="P:chromatin remodeling"/>
    <property type="evidence" value="ECO:0007669"/>
    <property type="project" value="UniProtKB-ARBA"/>
</dbReference>
<feature type="domain" description="Chromo" evidence="5">
    <location>
        <begin position="333"/>
        <end position="381"/>
    </location>
</feature>
<evidence type="ECO:0000256" key="1">
    <source>
        <dbReference type="ARBA" id="ARBA00004123"/>
    </source>
</evidence>
<dbReference type="Gene3D" id="2.40.50.40">
    <property type="match status" value="1"/>
</dbReference>
<dbReference type="InterPro" id="IPR051219">
    <property type="entry name" value="Heterochromatin_chromo-domain"/>
</dbReference>
<dbReference type="InterPro" id="IPR000953">
    <property type="entry name" value="Chromo/chromo_shadow_dom"/>
</dbReference>
<dbReference type="GO" id="GO:0005634">
    <property type="term" value="C:nucleus"/>
    <property type="evidence" value="ECO:0007669"/>
    <property type="project" value="UniProtKB-SubCell"/>
</dbReference>
<dbReference type="CDD" id="cd00167">
    <property type="entry name" value="SANT"/>
    <property type="match status" value="1"/>
</dbReference>
<accession>A0A9X0BLN5</accession>
<dbReference type="GeneID" id="81628350"/>
<evidence type="ECO:0000259" key="5">
    <source>
        <dbReference type="PROSITE" id="PS50013"/>
    </source>
</evidence>
<proteinExistence type="predicted"/>
<dbReference type="AlphaFoldDB" id="A0A9X0BLN5"/>
<evidence type="ECO:0000313" key="6">
    <source>
        <dbReference type="EMBL" id="KAJ5471936.1"/>
    </source>
</evidence>
<dbReference type="Pfam" id="PF00385">
    <property type="entry name" value="Chromo"/>
    <property type="match status" value="1"/>
</dbReference>
<feature type="region of interest" description="Disordered" evidence="4">
    <location>
        <begin position="270"/>
        <end position="327"/>
    </location>
</feature>
<feature type="compositionally biased region" description="Basic and acidic residues" evidence="4">
    <location>
        <begin position="413"/>
        <end position="430"/>
    </location>
</feature>
<feature type="region of interest" description="Disordered" evidence="4">
    <location>
        <begin position="394"/>
        <end position="433"/>
    </location>
</feature>
<evidence type="ECO:0000256" key="4">
    <source>
        <dbReference type="SAM" id="MobiDB-lite"/>
    </source>
</evidence>
<organism evidence="6 7">
    <name type="scientific">Penicillium diatomitis</name>
    <dbReference type="NCBI Taxonomy" id="2819901"/>
    <lineage>
        <taxon>Eukaryota</taxon>
        <taxon>Fungi</taxon>
        <taxon>Dikarya</taxon>
        <taxon>Ascomycota</taxon>
        <taxon>Pezizomycotina</taxon>
        <taxon>Eurotiomycetes</taxon>
        <taxon>Eurotiomycetidae</taxon>
        <taxon>Eurotiales</taxon>
        <taxon>Aspergillaceae</taxon>
        <taxon>Penicillium</taxon>
    </lineage>
</organism>
<comment type="subunit">
    <text evidence="2">Component of the NuA4 histone acetyltransferase complex.</text>
</comment>
<comment type="subcellular location">
    <subcellularLocation>
        <location evidence="1">Nucleus</location>
    </subcellularLocation>
</comment>
<dbReference type="InterPro" id="IPR001005">
    <property type="entry name" value="SANT/Myb"/>
</dbReference>
<name>A0A9X0BLN5_9EURO</name>
<dbReference type="PANTHER" id="PTHR22812">
    <property type="entry name" value="CHROMOBOX PROTEIN"/>
    <property type="match status" value="1"/>
</dbReference>
<evidence type="ECO:0000256" key="2">
    <source>
        <dbReference type="ARBA" id="ARBA00011353"/>
    </source>
</evidence>
<dbReference type="EMBL" id="JAPWDQ010000013">
    <property type="protein sequence ID" value="KAJ5471936.1"/>
    <property type="molecule type" value="Genomic_DNA"/>
</dbReference>
<dbReference type="CDD" id="cd00024">
    <property type="entry name" value="CD_CSD"/>
    <property type="match status" value="1"/>
</dbReference>
<protein>
    <recommendedName>
        <fullName evidence="5">Chromo domain-containing protein</fullName>
    </recommendedName>
</protein>
<sequence length="485" mass="54608">MTSASYRLDSFRPWNPFHDKPEALNMTAKLCRYPSPISMTATPTALSYDNPPKAQSYADKARRHPLPARPPEEVCLNAETKLRSQSTTLSEFGTSQRTVTVEHGDLTSYPEETVQTTEIEDTTAHIDPAILNDNPASSFEFASEASPCQELNLANTTDSSSPQDSTFDTVLPAPQLRQHTPGSSATLNKHTTSVTKRCYIRKRLIGNGSSRVLLRETSPRRREAHSPTFSAFRTQFFAMSLQDRLQFVSWLFESALSQCLAQPSSPGTKSLSNCGTGCDPSTKSGPMHQSSIAESVRSFDQSPYRELECGPQHHRESPLVEDKDQQDDDQLEYEIEEILAHRKGAHGSVSYLVKWKGYEESEATWEPGVSVRDTVALENYELQMAITADRTHATRDYNGSTGRAQGRNHSYSRRPDSVTKHTSMRHEPPTRKGLPWSPDEFALLLKLRVEDNLPWSAIYREFSRKFPGRTKGSLQVYWSTKRREI</sequence>
<reference evidence="6" key="1">
    <citation type="submission" date="2022-12" db="EMBL/GenBank/DDBJ databases">
        <authorList>
            <person name="Petersen C."/>
        </authorList>
    </citation>
    <scope>NUCLEOTIDE SEQUENCE</scope>
    <source>
        <strain evidence="6">IBT 30728</strain>
    </source>
</reference>
<dbReference type="SUPFAM" id="SSF54160">
    <property type="entry name" value="Chromo domain-like"/>
    <property type="match status" value="1"/>
</dbReference>
<dbReference type="SMART" id="SM00298">
    <property type="entry name" value="CHROMO"/>
    <property type="match status" value="1"/>
</dbReference>
<dbReference type="InterPro" id="IPR016197">
    <property type="entry name" value="Chromo-like_dom_sf"/>
</dbReference>
<feature type="compositionally biased region" description="Basic and acidic residues" evidence="4">
    <location>
        <begin position="303"/>
        <end position="323"/>
    </location>
</feature>
<keyword evidence="3" id="KW-0539">Nucleus</keyword>
<dbReference type="InterPro" id="IPR023780">
    <property type="entry name" value="Chromo_domain"/>
</dbReference>
<dbReference type="RefSeq" id="XP_056786482.1">
    <property type="nucleotide sequence ID" value="XM_056938100.1"/>
</dbReference>
<comment type="caution">
    <text evidence="6">The sequence shown here is derived from an EMBL/GenBank/DDBJ whole genome shotgun (WGS) entry which is preliminary data.</text>
</comment>
<feature type="compositionally biased region" description="Polar residues" evidence="4">
    <location>
        <begin position="397"/>
        <end position="409"/>
    </location>
</feature>
<dbReference type="Proteomes" id="UP001148312">
    <property type="component" value="Unassembled WGS sequence"/>
</dbReference>
<evidence type="ECO:0000313" key="7">
    <source>
        <dbReference type="Proteomes" id="UP001148312"/>
    </source>
</evidence>
<keyword evidence="7" id="KW-1185">Reference proteome</keyword>
<gene>
    <name evidence="6" type="ORF">N7539_008505</name>
</gene>
<feature type="compositionally biased region" description="Polar residues" evidence="4">
    <location>
        <begin position="270"/>
        <end position="301"/>
    </location>
</feature>
<evidence type="ECO:0000256" key="3">
    <source>
        <dbReference type="ARBA" id="ARBA00023242"/>
    </source>
</evidence>
<reference evidence="6" key="2">
    <citation type="journal article" date="2023" name="IMA Fungus">
        <title>Comparative genomic study of the Penicillium genus elucidates a diverse pangenome and 15 lateral gene transfer events.</title>
        <authorList>
            <person name="Petersen C."/>
            <person name="Sorensen T."/>
            <person name="Nielsen M.R."/>
            <person name="Sondergaard T.E."/>
            <person name="Sorensen J.L."/>
            <person name="Fitzpatrick D.A."/>
            <person name="Frisvad J.C."/>
            <person name="Nielsen K.L."/>
        </authorList>
    </citation>
    <scope>NUCLEOTIDE SEQUENCE</scope>
    <source>
        <strain evidence="6">IBT 30728</strain>
    </source>
</reference>
<dbReference type="PROSITE" id="PS50013">
    <property type="entry name" value="CHROMO_2"/>
    <property type="match status" value="1"/>
</dbReference>